<keyword evidence="2 7" id="KW-0408">Iron</keyword>
<dbReference type="HAMAP" id="MF_00323">
    <property type="entry name" value="Ferrochelatase"/>
    <property type="match status" value="1"/>
</dbReference>
<evidence type="ECO:0000256" key="1">
    <source>
        <dbReference type="ARBA" id="ARBA00007718"/>
    </source>
</evidence>
<dbReference type="InterPro" id="IPR033644">
    <property type="entry name" value="Ferrochelatase_C"/>
</dbReference>
<comment type="catalytic activity">
    <reaction evidence="6">
        <text>Fe-coproporphyrin III + 2 H(+) = coproporphyrin III + Fe(2+)</text>
        <dbReference type="Rhea" id="RHEA:49572"/>
        <dbReference type="ChEBI" id="CHEBI:15378"/>
        <dbReference type="ChEBI" id="CHEBI:29033"/>
        <dbReference type="ChEBI" id="CHEBI:68438"/>
        <dbReference type="ChEBI" id="CHEBI:131725"/>
        <dbReference type="EC" id="4.99.1.9"/>
    </reaction>
    <physiologicalReaction direction="right-to-left" evidence="6">
        <dbReference type="Rhea" id="RHEA:49574"/>
    </physiologicalReaction>
</comment>
<evidence type="ECO:0000256" key="4">
    <source>
        <dbReference type="ARBA" id="ARBA00023239"/>
    </source>
</evidence>
<organism evidence="9 10">
    <name type="scientific">Desulfofustis limnaeus</name>
    <dbReference type="NCBI Taxonomy" id="2740163"/>
    <lineage>
        <taxon>Bacteria</taxon>
        <taxon>Pseudomonadati</taxon>
        <taxon>Thermodesulfobacteriota</taxon>
        <taxon>Desulfobulbia</taxon>
        <taxon>Desulfobulbales</taxon>
        <taxon>Desulfocapsaceae</taxon>
        <taxon>Desulfofustis</taxon>
    </lineage>
</organism>
<keyword evidence="7 8" id="KW-0963">Cytoplasm</keyword>
<evidence type="ECO:0000256" key="3">
    <source>
        <dbReference type="ARBA" id="ARBA00023133"/>
    </source>
</evidence>
<evidence type="ECO:0000256" key="6">
    <source>
        <dbReference type="ARBA" id="ARBA00024536"/>
    </source>
</evidence>
<evidence type="ECO:0000313" key="9">
    <source>
        <dbReference type="EMBL" id="BDD86089.1"/>
    </source>
</evidence>
<protein>
    <recommendedName>
        <fullName evidence="7 8">Ferrochelatase</fullName>
        <ecNumber evidence="7 8">4.98.1.1</ecNumber>
    </recommendedName>
    <alternativeName>
        <fullName evidence="7">Heme synthase</fullName>
    </alternativeName>
    <alternativeName>
        <fullName evidence="7">Protoheme ferro-lyase</fullName>
    </alternativeName>
</protein>
<evidence type="ECO:0000256" key="5">
    <source>
        <dbReference type="ARBA" id="ARBA00023244"/>
    </source>
</evidence>
<sequence length="327" mass="36272">MKHTAPATCGQQHTGVVLMNMGGPEKRDDVRPFLFNLFSDRQIIRLGPRLLQKPLAWLIARKRAPKSSATYAKIGGGSPITAITRQQQQALQEALSMNGRFTVTTAMRYWYPFTDEAVGQLLDAGVDRVVALTLYPHYSKATTGSSINELRRQLAVAKPSLPLTEILFWPDQPDYIAALADLVEQGLQRFSGQAVDIVYSAHSLPVSFIEEGDPYVEHLQRTINALERLTGKPGKICYQSRSGPVQWLAPSTPEMIEDLAGQGCRAILMVPISFVSDHVETLYEIDIAYRSLAADKGIRLESTRGLNTHPRFIHGLKQLVLEHVQAA</sequence>
<dbReference type="SUPFAM" id="SSF53800">
    <property type="entry name" value="Chelatase"/>
    <property type="match status" value="1"/>
</dbReference>
<feature type="binding site" evidence="7">
    <location>
        <position position="280"/>
    </location>
    <ligand>
        <name>Fe(2+)</name>
        <dbReference type="ChEBI" id="CHEBI:29033"/>
    </ligand>
</feature>
<dbReference type="InterPro" id="IPR019772">
    <property type="entry name" value="Ferrochelatase_AS"/>
</dbReference>
<keyword evidence="5 7" id="KW-0627">Porphyrin biosynthesis</keyword>
<dbReference type="Proteomes" id="UP000830055">
    <property type="component" value="Chromosome"/>
</dbReference>
<gene>
    <name evidence="7 9" type="primary">hemH</name>
    <name evidence="9" type="ORF">DPPLL_04540</name>
</gene>
<evidence type="ECO:0000256" key="8">
    <source>
        <dbReference type="RuleBase" id="RU000607"/>
    </source>
</evidence>
<dbReference type="EMBL" id="AP025516">
    <property type="protein sequence ID" value="BDD86089.1"/>
    <property type="molecule type" value="Genomic_DNA"/>
</dbReference>
<feature type="binding site" evidence="7">
    <location>
        <position position="202"/>
    </location>
    <ligand>
        <name>Fe(2+)</name>
        <dbReference type="ChEBI" id="CHEBI:29033"/>
    </ligand>
</feature>
<keyword evidence="7" id="KW-0479">Metal-binding</keyword>
<dbReference type="PROSITE" id="PS00534">
    <property type="entry name" value="FERROCHELATASE"/>
    <property type="match status" value="1"/>
</dbReference>
<evidence type="ECO:0000256" key="2">
    <source>
        <dbReference type="ARBA" id="ARBA00023004"/>
    </source>
</evidence>
<dbReference type="PANTHER" id="PTHR11108:SF1">
    <property type="entry name" value="FERROCHELATASE, MITOCHONDRIAL"/>
    <property type="match status" value="1"/>
</dbReference>
<name>A0ABM7W5A8_9BACT</name>
<dbReference type="PANTHER" id="PTHR11108">
    <property type="entry name" value="FERROCHELATASE"/>
    <property type="match status" value="1"/>
</dbReference>
<proteinExistence type="inferred from homology"/>
<keyword evidence="4 7" id="KW-0456">Lyase</keyword>
<comment type="similarity">
    <text evidence="1 7 8">Belongs to the ferrochelatase family.</text>
</comment>
<dbReference type="InterPro" id="IPR033659">
    <property type="entry name" value="Ferrochelatase_N"/>
</dbReference>
<dbReference type="Pfam" id="PF00762">
    <property type="entry name" value="Ferrochelatase"/>
    <property type="match status" value="1"/>
</dbReference>
<comment type="function">
    <text evidence="7 8">Catalyzes the ferrous insertion into protoporphyrin IX.</text>
</comment>
<comment type="catalytic activity">
    <reaction evidence="7 8">
        <text>heme b + 2 H(+) = protoporphyrin IX + Fe(2+)</text>
        <dbReference type="Rhea" id="RHEA:22584"/>
        <dbReference type="ChEBI" id="CHEBI:15378"/>
        <dbReference type="ChEBI" id="CHEBI:29033"/>
        <dbReference type="ChEBI" id="CHEBI:57306"/>
        <dbReference type="ChEBI" id="CHEBI:60344"/>
        <dbReference type="EC" id="4.98.1.1"/>
    </reaction>
</comment>
<evidence type="ECO:0000256" key="7">
    <source>
        <dbReference type="HAMAP-Rule" id="MF_00323"/>
    </source>
</evidence>
<dbReference type="CDD" id="cd03411">
    <property type="entry name" value="Ferrochelatase_N"/>
    <property type="match status" value="1"/>
</dbReference>
<comment type="subcellular location">
    <subcellularLocation>
        <location evidence="7 8">Cytoplasm</location>
    </subcellularLocation>
</comment>
<dbReference type="NCBIfam" id="TIGR00109">
    <property type="entry name" value="hemH"/>
    <property type="match status" value="1"/>
</dbReference>
<dbReference type="Gene3D" id="3.40.50.1400">
    <property type="match status" value="2"/>
</dbReference>
<evidence type="ECO:0000313" key="10">
    <source>
        <dbReference type="Proteomes" id="UP000830055"/>
    </source>
</evidence>
<dbReference type="InterPro" id="IPR001015">
    <property type="entry name" value="Ferrochelatase"/>
</dbReference>
<accession>A0ABM7W5A8</accession>
<comment type="pathway">
    <text evidence="7 8">Porphyrin-containing compound metabolism; protoheme biosynthesis; protoheme from protoporphyrin-IX: step 1/1.</text>
</comment>
<keyword evidence="3 7" id="KW-0350">Heme biosynthesis</keyword>
<dbReference type="RefSeq" id="WP_284153186.1">
    <property type="nucleotide sequence ID" value="NZ_AP025516.1"/>
</dbReference>
<reference evidence="9 10" key="1">
    <citation type="submission" date="2022-01" db="EMBL/GenBank/DDBJ databases">
        <title>Desulfofustis limnae sp. nov., a novel mesophilic sulfate-reducing bacterium isolated from marsh soil.</title>
        <authorList>
            <person name="Watanabe M."/>
            <person name="Takahashi A."/>
            <person name="Kojima H."/>
            <person name="Fukui M."/>
        </authorList>
    </citation>
    <scope>NUCLEOTIDE SEQUENCE [LARGE SCALE GENOMIC DNA]</scope>
    <source>
        <strain evidence="9 10">PPLL</strain>
    </source>
</reference>
<dbReference type="EC" id="4.98.1.1" evidence="7 8"/>
<dbReference type="CDD" id="cd00419">
    <property type="entry name" value="Ferrochelatase_C"/>
    <property type="match status" value="1"/>
</dbReference>
<keyword evidence="10" id="KW-1185">Reference proteome</keyword>